<sequence>MMLGQLDSYLLALAILLVLAVASAQATGPAHQGGDDHTMHTSHGGLSPCRNTTKLCYEFQYIQQLELACDDVDGCGEQDIEAITDVENALSASIFSGVDAYVADHDIGTFDYETRTFSCFEDELDTAAFPDGQATERSLRGTTSTRNRVGGVEEGMTCVNVVGTVQLYPRNGLSPYVIAESVSDLKEIVVQSIPEVTVNYPSLQVPFYLFGNYIHVAFRLITGSARKTVSDGEPLLDALKYALSDFLREQVDSAPNGVSVATVHDEIHCCPVRRPKCKGALFGDFKAFTDSADVNLMDGLYQTVAIFGHDNGVSVDWDELPYDPDYLHLH</sequence>
<reference evidence="2" key="1">
    <citation type="submission" date="2021-01" db="EMBL/GenBank/DDBJ databases">
        <authorList>
            <person name="Corre E."/>
            <person name="Pelletier E."/>
            <person name="Niang G."/>
            <person name="Scheremetjew M."/>
            <person name="Finn R."/>
            <person name="Kale V."/>
            <person name="Holt S."/>
            <person name="Cochrane G."/>
            <person name="Meng A."/>
            <person name="Brown T."/>
            <person name="Cohen L."/>
        </authorList>
    </citation>
    <scope>NUCLEOTIDE SEQUENCE</scope>
    <source>
        <strain evidence="2">CCMP3328</strain>
    </source>
</reference>
<dbReference type="AlphaFoldDB" id="A0A7R9ZKA4"/>
<organism evidence="2">
    <name type="scientific">Craspedostauros australis</name>
    <dbReference type="NCBI Taxonomy" id="1486917"/>
    <lineage>
        <taxon>Eukaryota</taxon>
        <taxon>Sar</taxon>
        <taxon>Stramenopiles</taxon>
        <taxon>Ochrophyta</taxon>
        <taxon>Bacillariophyta</taxon>
        <taxon>Bacillariophyceae</taxon>
        <taxon>Bacillariophycidae</taxon>
        <taxon>Naviculales</taxon>
        <taxon>Naviculaceae</taxon>
        <taxon>Craspedostauros</taxon>
    </lineage>
</organism>
<feature type="chain" id="PRO_5030658698" evidence="1">
    <location>
        <begin position="27"/>
        <end position="330"/>
    </location>
</feature>
<protein>
    <submittedName>
        <fullName evidence="2">Uncharacterized protein</fullName>
    </submittedName>
</protein>
<proteinExistence type="predicted"/>
<accession>A0A7R9ZKA4</accession>
<feature type="signal peptide" evidence="1">
    <location>
        <begin position="1"/>
        <end position="26"/>
    </location>
</feature>
<name>A0A7R9ZKA4_9STRA</name>
<evidence type="ECO:0000256" key="1">
    <source>
        <dbReference type="SAM" id="SignalP"/>
    </source>
</evidence>
<gene>
    <name evidence="2" type="ORF">CAUS1442_LOCUS5047</name>
</gene>
<keyword evidence="1" id="KW-0732">Signal</keyword>
<evidence type="ECO:0000313" key="2">
    <source>
        <dbReference type="EMBL" id="CAD8332946.1"/>
    </source>
</evidence>
<dbReference type="EMBL" id="HBEF01008018">
    <property type="protein sequence ID" value="CAD8332946.1"/>
    <property type="molecule type" value="Transcribed_RNA"/>
</dbReference>